<dbReference type="AlphaFoldDB" id="A0A3B0U943"/>
<dbReference type="SUPFAM" id="SSF52091">
    <property type="entry name" value="SpoIIaa-like"/>
    <property type="match status" value="1"/>
</dbReference>
<evidence type="ECO:0000313" key="2">
    <source>
        <dbReference type="EMBL" id="VAW22992.1"/>
    </source>
</evidence>
<feature type="domain" description="MlaB-like STAS" evidence="1">
    <location>
        <begin position="11"/>
        <end position="86"/>
    </location>
</feature>
<organism evidence="2">
    <name type="scientific">hydrothermal vent metagenome</name>
    <dbReference type="NCBI Taxonomy" id="652676"/>
    <lineage>
        <taxon>unclassified sequences</taxon>
        <taxon>metagenomes</taxon>
        <taxon>ecological metagenomes</taxon>
    </lineage>
</organism>
<dbReference type="InterPro" id="IPR058548">
    <property type="entry name" value="MlaB-like_STAS"/>
</dbReference>
<accession>A0A3B0U943</accession>
<dbReference type="EMBL" id="UOEO01000220">
    <property type="protein sequence ID" value="VAW22992.1"/>
    <property type="molecule type" value="Genomic_DNA"/>
</dbReference>
<dbReference type="InterPro" id="IPR036513">
    <property type="entry name" value="STAS_dom_sf"/>
</dbReference>
<gene>
    <name evidence="2" type="ORF">MNBD_ALPHA12-336</name>
</gene>
<reference evidence="2" key="1">
    <citation type="submission" date="2018-06" db="EMBL/GenBank/DDBJ databases">
        <authorList>
            <person name="Zhirakovskaya E."/>
        </authorList>
    </citation>
    <scope>NUCLEOTIDE SEQUENCE</scope>
</reference>
<protein>
    <recommendedName>
        <fullName evidence="1">MlaB-like STAS domain-containing protein</fullName>
    </recommendedName>
</protein>
<sequence length="97" mass="10586">MIAENTKTYDLPTVMDVDALDDVRDWLSEAVAHGDVQLNAAQVSRVVTNSLLMLVSASNSAAKNNFAFTICDPSEAFSEAIERLGMNEIFSNFLEGK</sequence>
<evidence type="ECO:0000259" key="1">
    <source>
        <dbReference type="Pfam" id="PF13466"/>
    </source>
</evidence>
<name>A0A3B0U943_9ZZZZ</name>
<dbReference type="Pfam" id="PF13466">
    <property type="entry name" value="STAS_2"/>
    <property type="match status" value="1"/>
</dbReference>
<proteinExistence type="predicted"/>
<dbReference type="Gene3D" id="3.30.750.24">
    <property type="entry name" value="STAS domain"/>
    <property type="match status" value="1"/>
</dbReference>